<proteinExistence type="predicted"/>
<feature type="non-terminal residue" evidence="2">
    <location>
        <position position="99"/>
    </location>
</feature>
<feature type="region of interest" description="Disordered" evidence="1">
    <location>
        <begin position="1"/>
        <end position="99"/>
    </location>
</feature>
<accession>A0A6J4I6T3</accession>
<organism evidence="2">
    <name type="scientific">uncultured Acetobacteraceae bacterium</name>
    <dbReference type="NCBI Taxonomy" id="169975"/>
    <lineage>
        <taxon>Bacteria</taxon>
        <taxon>Pseudomonadati</taxon>
        <taxon>Pseudomonadota</taxon>
        <taxon>Alphaproteobacteria</taxon>
        <taxon>Acetobacterales</taxon>
        <taxon>Acetobacteraceae</taxon>
        <taxon>environmental samples</taxon>
    </lineage>
</organism>
<evidence type="ECO:0000313" key="2">
    <source>
        <dbReference type="EMBL" id="CAA9242020.1"/>
    </source>
</evidence>
<dbReference type="AlphaFoldDB" id="A0A6J4I6T3"/>
<dbReference type="EMBL" id="CADCTL010000116">
    <property type="protein sequence ID" value="CAA9242020.1"/>
    <property type="molecule type" value="Genomic_DNA"/>
</dbReference>
<gene>
    <name evidence="2" type="ORF">AVDCRST_MAG04-1669</name>
</gene>
<evidence type="ECO:0000256" key="1">
    <source>
        <dbReference type="SAM" id="MobiDB-lite"/>
    </source>
</evidence>
<reference evidence="2" key="1">
    <citation type="submission" date="2020-02" db="EMBL/GenBank/DDBJ databases">
        <authorList>
            <person name="Meier V. D."/>
        </authorList>
    </citation>
    <scope>NUCLEOTIDE SEQUENCE</scope>
    <source>
        <strain evidence="2">AVDCRST_MAG04</strain>
    </source>
</reference>
<feature type="compositionally biased region" description="Basic and acidic residues" evidence="1">
    <location>
        <begin position="15"/>
        <end position="31"/>
    </location>
</feature>
<sequence>GDRRRTCARPPSRRPCREFRRERQPHAELRGAARPRPGRGAGRARRRQGAVLHPCRLPRRPADRRGPRRRRPGRRPTGGVRPIAPVAARDGPRLQHNPL</sequence>
<name>A0A6J4I6T3_9PROT</name>
<protein>
    <submittedName>
        <fullName evidence="2">Uncharacterized protein</fullName>
    </submittedName>
</protein>
<feature type="non-terminal residue" evidence="2">
    <location>
        <position position="1"/>
    </location>
</feature>